<proteinExistence type="predicted"/>
<evidence type="ECO:0000313" key="3">
    <source>
        <dbReference type="Proteomes" id="UP000606974"/>
    </source>
</evidence>
<organism evidence="2 3">
    <name type="scientific">Endocarpon pusillum</name>
    <dbReference type="NCBI Taxonomy" id="364733"/>
    <lineage>
        <taxon>Eukaryota</taxon>
        <taxon>Fungi</taxon>
        <taxon>Dikarya</taxon>
        <taxon>Ascomycota</taxon>
        <taxon>Pezizomycotina</taxon>
        <taxon>Eurotiomycetes</taxon>
        <taxon>Chaetothyriomycetidae</taxon>
        <taxon>Verrucariales</taxon>
        <taxon>Verrucariaceae</taxon>
        <taxon>Endocarpon</taxon>
    </lineage>
</organism>
<dbReference type="Proteomes" id="UP000606974">
    <property type="component" value="Unassembled WGS sequence"/>
</dbReference>
<evidence type="ECO:0000256" key="1">
    <source>
        <dbReference type="SAM" id="MobiDB-lite"/>
    </source>
</evidence>
<dbReference type="AlphaFoldDB" id="A0A8H7E598"/>
<name>A0A8H7E598_9EURO</name>
<feature type="compositionally biased region" description="Low complexity" evidence="1">
    <location>
        <begin position="40"/>
        <end position="51"/>
    </location>
</feature>
<feature type="compositionally biased region" description="Basic and acidic residues" evidence="1">
    <location>
        <begin position="52"/>
        <end position="71"/>
    </location>
</feature>
<dbReference type="EMBL" id="JAACFV010000072">
    <property type="protein sequence ID" value="KAF7507251.1"/>
    <property type="molecule type" value="Genomic_DNA"/>
</dbReference>
<evidence type="ECO:0000313" key="2">
    <source>
        <dbReference type="EMBL" id="KAF7507251.1"/>
    </source>
</evidence>
<comment type="caution">
    <text evidence="2">The sequence shown here is derived from an EMBL/GenBank/DDBJ whole genome shotgun (WGS) entry which is preliminary data.</text>
</comment>
<reference evidence="2" key="1">
    <citation type="submission" date="2020-02" db="EMBL/GenBank/DDBJ databases">
        <authorList>
            <person name="Palmer J.M."/>
        </authorList>
    </citation>
    <scope>NUCLEOTIDE SEQUENCE</scope>
    <source>
        <strain evidence="2">EPUS1.4</strain>
        <tissue evidence="2">Thallus</tissue>
    </source>
</reference>
<gene>
    <name evidence="2" type="ORF">GJ744_010809</name>
</gene>
<protein>
    <submittedName>
        <fullName evidence="2">Uncharacterized protein</fullName>
    </submittedName>
</protein>
<sequence>MATNCPSTFYGTTTRTLTTNCPGLTSRYPAAATLVTTTKSSTSNAYPSASSTKKEKDKDEKEKEGKDVKND</sequence>
<accession>A0A8H7E598</accession>
<feature type="region of interest" description="Disordered" evidence="1">
    <location>
        <begin position="35"/>
        <end position="71"/>
    </location>
</feature>
<keyword evidence="3" id="KW-1185">Reference proteome</keyword>